<sequence>MARDTRRKKSDGGGSDRWLGTYGDMVTLLMAFFVMLYSMSTVDAMKFAAFVQGLSVPFGNNSAEGILPESSGLLPDGSGMDPEQPGTQAVQAMIDAAAEANATRREAQLEEISAKLTEALAEAGLDALVEQRREERGLVVSIATDDVLFALGSTAINPRGRDVLGKVAQILGEFPNQILIEGYTDDLPLRRGGYDNWNLSTDRAVAVLKFLVKEHGLPPAKVGAVGYGEFRPLVPNSSPANRSKNRRVDIVVLMEEEAQA</sequence>
<gene>
    <name evidence="11" type="ORF">GCM10011354_20470</name>
</gene>
<dbReference type="RefSeq" id="WP_130649055.1">
    <property type="nucleotide sequence ID" value="NZ_BMHA01000007.1"/>
</dbReference>
<dbReference type="PANTHER" id="PTHR30329">
    <property type="entry name" value="STATOR ELEMENT OF FLAGELLAR MOTOR COMPLEX"/>
    <property type="match status" value="1"/>
</dbReference>
<reference evidence="11" key="2">
    <citation type="submission" date="2020-09" db="EMBL/GenBank/DDBJ databases">
        <authorList>
            <person name="Sun Q."/>
            <person name="Zhou Y."/>
        </authorList>
    </citation>
    <scope>NUCLEOTIDE SEQUENCE</scope>
    <source>
        <strain evidence="11">CGMCC 1.14988</strain>
    </source>
</reference>
<evidence type="ECO:0000313" key="11">
    <source>
        <dbReference type="EMBL" id="GGI06713.1"/>
    </source>
</evidence>
<evidence type="ECO:0000256" key="6">
    <source>
        <dbReference type="ARBA" id="ARBA00023136"/>
    </source>
</evidence>
<evidence type="ECO:0000256" key="2">
    <source>
        <dbReference type="ARBA" id="ARBA00008914"/>
    </source>
</evidence>
<accession>A0A8J3AEW8</accession>
<dbReference type="InterPro" id="IPR025713">
    <property type="entry name" value="MotB-like_N_dom"/>
</dbReference>
<dbReference type="CDD" id="cd07185">
    <property type="entry name" value="OmpA_C-like"/>
    <property type="match status" value="1"/>
</dbReference>
<dbReference type="InterPro" id="IPR036737">
    <property type="entry name" value="OmpA-like_sf"/>
</dbReference>
<dbReference type="PROSITE" id="PS51123">
    <property type="entry name" value="OMPA_2"/>
    <property type="match status" value="1"/>
</dbReference>
<dbReference type="InterPro" id="IPR050330">
    <property type="entry name" value="Bact_OuterMem_StrucFunc"/>
</dbReference>
<dbReference type="Proteomes" id="UP000650511">
    <property type="component" value="Unassembled WGS sequence"/>
</dbReference>
<evidence type="ECO:0000256" key="7">
    <source>
        <dbReference type="PROSITE-ProRule" id="PRU00473"/>
    </source>
</evidence>
<dbReference type="PANTHER" id="PTHR30329:SF21">
    <property type="entry name" value="LIPOPROTEIN YIAD-RELATED"/>
    <property type="match status" value="1"/>
</dbReference>
<evidence type="ECO:0000259" key="10">
    <source>
        <dbReference type="PROSITE" id="PS51123"/>
    </source>
</evidence>
<evidence type="ECO:0000256" key="3">
    <source>
        <dbReference type="ARBA" id="ARBA00022475"/>
    </source>
</evidence>
<dbReference type="Gene3D" id="3.30.1330.60">
    <property type="entry name" value="OmpA-like domain"/>
    <property type="match status" value="1"/>
</dbReference>
<evidence type="ECO:0000313" key="12">
    <source>
        <dbReference type="Proteomes" id="UP000650511"/>
    </source>
</evidence>
<proteinExistence type="inferred from homology"/>
<reference evidence="11" key="1">
    <citation type="journal article" date="2014" name="Int. J. Syst. Evol. Microbiol.">
        <title>Complete genome sequence of Corynebacterium casei LMG S-19264T (=DSM 44701T), isolated from a smear-ripened cheese.</title>
        <authorList>
            <consortium name="US DOE Joint Genome Institute (JGI-PGF)"/>
            <person name="Walter F."/>
            <person name="Albersmeier A."/>
            <person name="Kalinowski J."/>
            <person name="Ruckert C."/>
        </authorList>
    </citation>
    <scope>NUCLEOTIDE SEQUENCE</scope>
    <source>
        <strain evidence="11">CGMCC 1.14988</strain>
    </source>
</reference>
<evidence type="ECO:0000256" key="4">
    <source>
        <dbReference type="ARBA" id="ARBA00022692"/>
    </source>
</evidence>
<keyword evidence="5 9" id="KW-1133">Transmembrane helix</keyword>
<feature type="coiled-coil region" evidence="8">
    <location>
        <begin position="90"/>
        <end position="122"/>
    </location>
</feature>
<comment type="subcellular location">
    <subcellularLocation>
        <location evidence="1">Cell membrane</location>
        <topology evidence="1">Single-pass membrane protein</topology>
    </subcellularLocation>
</comment>
<dbReference type="Pfam" id="PF00691">
    <property type="entry name" value="OmpA"/>
    <property type="match status" value="1"/>
</dbReference>
<dbReference type="EMBL" id="BMHA01000007">
    <property type="protein sequence ID" value="GGI06713.1"/>
    <property type="molecule type" value="Genomic_DNA"/>
</dbReference>
<keyword evidence="4 9" id="KW-0812">Transmembrane</keyword>
<protein>
    <submittedName>
        <fullName evidence="11">Chemotaxis protein MotB</fullName>
    </submittedName>
</protein>
<dbReference type="InterPro" id="IPR006665">
    <property type="entry name" value="OmpA-like"/>
</dbReference>
<evidence type="ECO:0000256" key="1">
    <source>
        <dbReference type="ARBA" id="ARBA00004162"/>
    </source>
</evidence>
<dbReference type="GO" id="GO:0005886">
    <property type="term" value="C:plasma membrane"/>
    <property type="evidence" value="ECO:0007669"/>
    <property type="project" value="UniProtKB-SubCell"/>
</dbReference>
<keyword evidence="3" id="KW-1003">Cell membrane</keyword>
<comment type="similarity">
    <text evidence="2">Belongs to the MotB family.</text>
</comment>
<keyword evidence="6 7" id="KW-0472">Membrane</keyword>
<evidence type="ECO:0000256" key="9">
    <source>
        <dbReference type="SAM" id="Phobius"/>
    </source>
</evidence>
<keyword evidence="12" id="KW-1185">Reference proteome</keyword>
<evidence type="ECO:0000256" key="8">
    <source>
        <dbReference type="SAM" id="Coils"/>
    </source>
</evidence>
<keyword evidence="8" id="KW-0175">Coiled coil</keyword>
<dbReference type="AlphaFoldDB" id="A0A8J3AEW8"/>
<organism evidence="11 12">
    <name type="scientific">Egicoccus halophilus</name>
    <dbReference type="NCBI Taxonomy" id="1670830"/>
    <lineage>
        <taxon>Bacteria</taxon>
        <taxon>Bacillati</taxon>
        <taxon>Actinomycetota</taxon>
        <taxon>Nitriliruptoria</taxon>
        <taxon>Egicoccales</taxon>
        <taxon>Egicoccaceae</taxon>
        <taxon>Egicoccus</taxon>
    </lineage>
</organism>
<dbReference type="OrthoDB" id="9815217at2"/>
<feature type="transmembrane region" description="Helical" evidence="9">
    <location>
        <begin position="21"/>
        <end position="39"/>
    </location>
</feature>
<feature type="domain" description="OmpA-like" evidence="10">
    <location>
        <begin position="136"/>
        <end position="256"/>
    </location>
</feature>
<name>A0A8J3AEW8_9ACTN</name>
<dbReference type="SUPFAM" id="SSF103088">
    <property type="entry name" value="OmpA-like"/>
    <property type="match status" value="1"/>
</dbReference>
<dbReference type="Pfam" id="PF13677">
    <property type="entry name" value="MotB_plug"/>
    <property type="match status" value="1"/>
</dbReference>
<evidence type="ECO:0000256" key="5">
    <source>
        <dbReference type="ARBA" id="ARBA00022989"/>
    </source>
</evidence>
<comment type="caution">
    <text evidence="11">The sequence shown here is derived from an EMBL/GenBank/DDBJ whole genome shotgun (WGS) entry which is preliminary data.</text>
</comment>